<accession>A0ABT3JBX2</accession>
<comment type="caution">
    <text evidence="2">The sequence shown here is derived from an EMBL/GenBank/DDBJ whole genome shotgun (WGS) entry which is preliminary data.</text>
</comment>
<evidence type="ECO:0000259" key="1">
    <source>
        <dbReference type="Pfam" id="PF01370"/>
    </source>
</evidence>
<dbReference type="Pfam" id="PF01370">
    <property type="entry name" value="Epimerase"/>
    <property type="match status" value="1"/>
</dbReference>
<dbReference type="Gene3D" id="3.40.50.720">
    <property type="entry name" value="NAD(P)-binding Rossmann-like Domain"/>
    <property type="match status" value="1"/>
</dbReference>
<evidence type="ECO:0000313" key="3">
    <source>
        <dbReference type="Proteomes" id="UP001526246"/>
    </source>
</evidence>
<dbReference type="CDD" id="cd08946">
    <property type="entry name" value="SDR_e"/>
    <property type="match status" value="1"/>
</dbReference>
<name>A0ABT3JBX2_9SPHN</name>
<feature type="domain" description="NAD-dependent epimerase/dehydratase" evidence="1">
    <location>
        <begin position="3"/>
        <end position="234"/>
    </location>
</feature>
<sequence length="347" mass="37821">MRVLIAGNMGYVGPAVVKHLRTAHPDWELHGFDSGLFAHCLLDEVPVPERLLDDQHFGDVRQVPEGFLDGFDAVVQLAAVSNDPMGHQFERATASINRESSADLASAAARAGVRNFVFASSCSVYGIAQGPARTEQDQVAPETAYAVSKVGAEEDLKALDTEMTITALRFATACGASPRLRLDLVLNDFVAAALRDKKIVVLSDGTPWRPLIDVADMARAIDWAITRTADQGGRMLVVNTGANDQNYQVRELAEAVAAAVPGTEVSINADAPVDSRSYKVDFSLFERLAPEHVPQVKLKQSISQLVDALQTSEVPRQWSSPQRLIRLKVLQGHMDQGRIDQDLRWTA</sequence>
<dbReference type="Proteomes" id="UP001526246">
    <property type="component" value="Unassembled WGS sequence"/>
</dbReference>
<proteinExistence type="predicted"/>
<dbReference type="SUPFAM" id="SSF51735">
    <property type="entry name" value="NAD(P)-binding Rossmann-fold domains"/>
    <property type="match status" value="1"/>
</dbReference>
<dbReference type="InterPro" id="IPR050177">
    <property type="entry name" value="Lipid_A_modif_metabolic_enz"/>
</dbReference>
<evidence type="ECO:0000313" key="2">
    <source>
        <dbReference type="EMBL" id="MCW3796554.1"/>
    </source>
</evidence>
<organism evidence="2 3">
    <name type="scientific">Sphingomonas arvum</name>
    <dbReference type="NCBI Taxonomy" id="2992113"/>
    <lineage>
        <taxon>Bacteria</taxon>
        <taxon>Pseudomonadati</taxon>
        <taxon>Pseudomonadota</taxon>
        <taxon>Alphaproteobacteria</taxon>
        <taxon>Sphingomonadales</taxon>
        <taxon>Sphingomonadaceae</taxon>
        <taxon>Sphingomonas</taxon>
    </lineage>
</organism>
<dbReference type="PANTHER" id="PTHR43245:SF23">
    <property type="entry name" value="NAD(P)-BINDING DOMAIN-CONTAINING PROTEIN"/>
    <property type="match status" value="1"/>
</dbReference>
<keyword evidence="3" id="KW-1185">Reference proteome</keyword>
<dbReference type="RefSeq" id="WP_264880371.1">
    <property type="nucleotide sequence ID" value="NZ_JAPDOB010000001.1"/>
</dbReference>
<protein>
    <submittedName>
        <fullName evidence="2">SDR family oxidoreductase</fullName>
    </submittedName>
</protein>
<gene>
    <name evidence="2" type="ORF">OMW55_01860</name>
</gene>
<dbReference type="EMBL" id="JAPDOB010000001">
    <property type="protein sequence ID" value="MCW3796554.1"/>
    <property type="molecule type" value="Genomic_DNA"/>
</dbReference>
<dbReference type="PANTHER" id="PTHR43245">
    <property type="entry name" value="BIFUNCTIONAL POLYMYXIN RESISTANCE PROTEIN ARNA"/>
    <property type="match status" value="1"/>
</dbReference>
<dbReference type="InterPro" id="IPR036291">
    <property type="entry name" value="NAD(P)-bd_dom_sf"/>
</dbReference>
<dbReference type="InterPro" id="IPR001509">
    <property type="entry name" value="Epimerase_deHydtase"/>
</dbReference>
<reference evidence="2 3" key="1">
    <citation type="submission" date="2022-10" db="EMBL/GenBank/DDBJ databases">
        <title>Sphingomonas sp.</title>
        <authorList>
            <person name="Jin C."/>
        </authorList>
    </citation>
    <scope>NUCLEOTIDE SEQUENCE [LARGE SCALE GENOMIC DNA]</scope>
    <source>
        <strain evidence="2 3">BN140010</strain>
    </source>
</reference>